<dbReference type="CDD" id="cd00291">
    <property type="entry name" value="SirA_YedF_YeeD"/>
    <property type="match status" value="1"/>
</dbReference>
<comment type="similarity">
    <text evidence="1">Belongs to the sulfur carrier protein TusA family.</text>
</comment>
<keyword evidence="4" id="KW-1185">Reference proteome</keyword>
<dbReference type="AlphaFoldDB" id="Q2SCM3"/>
<evidence type="ECO:0000259" key="2">
    <source>
        <dbReference type="PROSITE" id="PS01148"/>
    </source>
</evidence>
<dbReference type="PANTHER" id="PTHR33279:SF2">
    <property type="entry name" value="SULFUR CARRIER PROTEIN TUSA"/>
    <property type="match status" value="1"/>
</dbReference>
<organism evidence="3 4">
    <name type="scientific">Hahella chejuensis (strain KCTC 2396)</name>
    <dbReference type="NCBI Taxonomy" id="349521"/>
    <lineage>
        <taxon>Bacteria</taxon>
        <taxon>Pseudomonadati</taxon>
        <taxon>Pseudomonadota</taxon>
        <taxon>Gammaproteobacteria</taxon>
        <taxon>Oceanospirillales</taxon>
        <taxon>Hahellaceae</taxon>
        <taxon>Hahella</taxon>
    </lineage>
</organism>
<protein>
    <submittedName>
        <fullName evidence="3">Predicted redox protein, regulator of disulfide bond formation</fullName>
    </submittedName>
</protein>
<proteinExistence type="inferred from homology"/>
<dbReference type="STRING" id="349521.HCH_04910"/>
<evidence type="ECO:0000256" key="1">
    <source>
        <dbReference type="ARBA" id="ARBA00008984"/>
    </source>
</evidence>
<dbReference type="Pfam" id="PF01206">
    <property type="entry name" value="TusA"/>
    <property type="match status" value="1"/>
</dbReference>
<name>Q2SCM3_HAHCH</name>
<dbReference type="InterPro" id="IPR001455">
    <property type="entry name" value="TusA-like"/>
</dbReference>
<dbReference type="KEGG" id="hch:HCH_04910"/>
<accession>Q2SCM3</accession>
<sequence length="107" mass="11670">MTSYQLQYSNMCLISLSCGANQPVYGGAMSNQDAAVSTLDLRGLKCPMPLLKTKQKLNAMAAGEQLLVLTTDPGSQRDFSSYLQLSAHTLVESRVVEGEFHFLILRG</sequence>
<evidence type="ECO:0000313" key="3">
    <source>
        <dbReference type="EMBL" id="ABC31601.1"/>
    </source>
</evidence>
<dbReference type="Proteomes" id="UP000000238">
    <property type="component" value="Chromosome"/>
</dbReference>
<dbReference type="Gene3D" id="3.30.110.40">
    <property type="entry name" value="TusA-like domain"/>
    <property type="match status" value="1"/>
</dbReference>
<dbReference type="HOGENOM" id="CLU_165255_5_0_6"/>
<gene>
    <name evidence="3" type="ordered locus">HCH_04910</name>
</gene>
<feature type="domain" description="UPF0033" evidence="2">
    <location>
        <begin position="39"/>
        <end position="63"/>
    </location>
</feature>
<reference evidence="3 4" key="1">
    <citation type="journal article" date="2005" name="Nucleic Acids Res.">
        <title>Genomic blueprint of Hahella chejuensis, a marine microbe producing an algicidal agent.</title>
        <authorList>
            <person name="Jeong H."/>
            <person name="Yim J.H."/>
            <person name="Lee C."/>
            <person name="Choi S.-H."/>
            <person name="Park Y.K."/>
            <person name="Yoon S.H."/>
            <person name="Hur C.-G."/>
            <person name="Kang H.-Y."/>
            <person name="Kim D."/>
            <person name="Lee H.H."/>
            <person name="Park K.H."/>
            <person name="Park S.-H."/>
            <person name="Park H.-S."/>
            <person name="Lee H.K."/>
            <person name="Oh T.K."/>
            <person name="Kim J.F."/>
        </authorList>
    </citation>
    <scope>NUCLEOTIDE SEQUENCE [LARGE SCALE GENOMIC DNA]</scope>
    <source>
        <strain evidence="3 4">KCTC 2396</strain>
    </source>
</reference>
<evidence type="ECO:0000313" key="4">
    <source>
        <dbReference type="Proteomes" id="UP000000238"/>
    </source>
</evidence>
<dbReference type="SUPFAM" id="SSF64307">
    <property type="entry name" value="SirA-like"/>
    <property type="match status" value="1"/>
</dbReference>
<dbReference type="EMBL" id="CP000155">
    <property type="protein sequence ID" value="ABC31601.1"/>
    <property type="molecule type" value="Genomic_DNA"/>
</dbReference>
<dbReference type="InterPro" id="IPR036868">
    <property type="entry name" value="TusA-like_sf"/>
</dbReference>
<dbReference type="eggNOG" id="COG0425">
    <property type="taxonomic scope" value="Bacteria"/>
</dbReference>
<dbReference type="PANTHER" id="PTHR33279">
    <property type="entry name" value="SULFUR CARRIER PROTEIN YEDF-RELATED"/>
    <property type="match status" value="1"/>
</dbReference>
<dbReference type="PROSITE" id="PS01148">
    <property type="entry name" value="UPF0033"/>
    <property type="match status" value="1"/>
</dbReference>